<keyword evidence="5" id="KW-0862">Zinc</keyword>
<dbReference type="PANTHER" id="PTHR26374">
    <property type="entry name" value="ZINC FINGER PROTEIN ZAT5"/>
    <property type="match status" value="1"/>
</dbReference>
<name>A0ABD1GZW4_SALDI</name>
<evidence type="ECO:0000256" key="3">
    <source>
        <dbReference type="ARBA" id="ARBA00022737"/>
    </source>
</evidence>
<dbReference type="Gene3D" id="3.30.160.60">
    <property type="entry name" value="Classic Zinc Finger"/>
    <property type="match status" value="1"/>
</dbReference>
<dbReference type="AlphaFoldDB" id="A0ABD1GZW4"/>
<dbReference type="InterPro" id="IPR013087">
    <property type="entry name" value="Znf_C2H2_type"/>
</dbReference>
<keyword evidence="3" id="KW-0677">Repeat</keyword>
<keyword evidence="7" id="KW-0804">Transcription</keyword>
<feature type="domain" description="C2H2-type" evidence="10">
    <location>
        <begin position="37"/>
        <end position="64"/>
    </location>
</feature>
<evidence type="ECO:0000256" key="7">
    <source>
        <dbReference type="ARBA" id="ARBA00023163"/>
    </source>
</evidence>
<evidence type="ECO:0000256" key="6">
    <source>
        <dbReference type="ARBA" id="ARBA00023015"/>
    </source>
</evidence>
<dbReference type="PROSITE" id="PS00028">
    <property type="entry name" value="ZINC_FINGER_C2H2_1"/>
    <property type="match status" value="2"/>
</dbReference>
<gene>
    <name evidence="11" type="ORF">AAHA92_17780</name>
</gene>
<dbReference type="Pfam" id="PF13912">
    <property type="entry name" value="zf-C2H2_6"/>
    <property type="match status" value="2"/>
</dbReference>
<dbReference type="InterPro" id="IPR036236">
    <property type="entry name" value="Znf_C2H2_sf"/>
</dbReference>
<comment type="subcellular location">
    <subcellularLocation>
        <location evidence="1">Nucleus</location>
    </subcellularLocation>
</comment>
<dbReference type="Proteomes" id="UP001567538">
    <property type="component" value="Unassembled WGS sequence"/>
</dbReference>
<keyword evidence="4 9" id="KW-0863">Zinc-finger</keyword>
<comment type="caution">
    <text evidence="11">The sequence shown here is derived from an EMBL/GenBank/DDBJ whole genome shotgun (WGS) entry which is preliminary data.</text>
</comment>
<evidence type="ECO:0000256" key="8">
    <source>
        <dbReference type="ARBA" id="ARBA00023242"/>
    </source>
</evidence>
<evidence type="ECO:0000259" key="10">
    <source>
        <dbReference type="PROSITE" id="PS50157"/>
    </source>
</evidence>
<accession>A0ABD1GZW4</accession>
<dbReference type="PANTHER" id="PTHR26374:SF471">
    <property type="entry name" value="OS03G0279700 PROTEIN"/>
    <property type="match status" value="1"/>
</dbReference>
<keyword evidence="2" id="KW-0479">Metal-binding</keyword>
<evidence type="ECO:0000256" key="2">
    <source>
        <dbReference type="ARBA" id="ARBA00022723"/>
    </source>
</evidence>
<dbReference type="EMBL" id="JBEAFC010000007">
    <property type="protein sequence ID" value="KAL1549711.1"/>
    <property type="molecule type" value="Genomic_DNA"/>
</dbReference>
<sequence length="139" mass="15528">MTVKRNREGSDVEDIHPMANWLMLLSGSRGGEINRVFQCKTCNRQFPSFQALGGHRASHKKPRLSAPGDVKPKTHECAICGLEFPIGQALGGHMRRHRSTSGEKPIVNSRRVFWLDLNLTPSENKFLSAKIAPAVNCFF</sequence>
<keyword evidence="8" id="KW-0539">Nucleus</keyword>
<reference evidence="11 12" key="1">
    <citation type="submission" date="2024-06" db="EMBL/GenBank/DDBJ databases">
        <title>A chromosome level genome sequence of Diviner's sage (Salvia divinorum).</title>
        <authorList>
            <person name="Ford S.A."/>
            <person name="Ro D.-K."/>
            <person name="Ness R.W."/>
            <person name="Phillips M.A."/>
        </authorList>
    </citation>
    <scope>NUCLEOTIDE SEQUENCE [LARGE SCALE GENOMIC DNA]</scope>
    <source>
        <strain evidence="11">SAF-2024a</strain>
        <tissue evidence="11">Leaf</tissue>
    </source>
</reference>
<dbReference type="GO" id="GO:0008270">
    <property type="term" value="F:zinc ion binding"/>
    <property type="evidence" value="ECO:0007669"/>
    <property type="project" value="UniProtKB-KW"/>
</dbReference>
<evidence type="ECO:0000313" key="12">
    <source>
        <dbReference type="Proteomes" id="UP001567538"/>
    </source>
</evidence>
<evidence type="ECO:0000256" key="1">
    <source>
        <dbReference type="ARBA" id="ARBA00004123"/>
    </source>
</evidence>
<dbReference type="SMART" id="SM00355">
    <property type="entry name" value="ZnF_C2H2"/>
    <property type="match status" value="2"/>
</dbReference>
<evidence type="ECO:0000256" key="9">
    <source>
        <dbReference type="PROSITE-ProRule" id="PRU00042"/>
    </source>
</evidence>
<evidence type="ECO:0000256" key="5">
    <source>
        <dbReference type="ARBA" id="ARBA00022833"/>
    </source>
</evidence>
<proteinExistence type="predicted"/>
<feature type="domain" description="C2H2-type" evidence="10">
    <location>
        <begin position="75"/>
        <end position="105"/>
    </location>
</feature>
<dbReference type="GO" id="GO:0005634">
    <property type="term" value="C:nucleus"/>
    <property type="evidence" value="ECO:0007669"/>
    <property type="project" value="UniProtKB-SubCell"/>
</dbReference>
<keyword evidence="6" id="KW-0805">Transcription regulation</keyword>
<dbReference type="PROSITE" id="PS50157">
    <property type="entry name" value="ZINC_FINGER_C2H2_2"/>
    <property type="match status" value="2"/>
</dbReference>
<protein>
    <submittedName>
        <fullName evidence="11">Zinc finger protein ZAT12-like</fullName>
    </submittedName>
</protein>
<organism evidence="11 12">
    <name type="scientific">Salvia divinorum</name>
    <name type="common">Maria pastora</name>
    <name type="synonym">Diviner's sage</name>
    <dbReference type="NCBI Taxonomy" id="28513"/>
    <lineage>
        <taxon>Eukaryota</taxon>
        <taxon>Viridiplantae</taxon>
        <taxon>Streptophyta</taxon>
        <taxon>Embryophyta</taxon>
        <taxon>Tracheophyta</taxon>
        <taxon>Spermatophyta</taxon>
        <taxon>Magnoliopsida</taxon>
        <taxon>eudicotyledons</taxon>
        <taxon>Gunneridae</taxon>
        <taxon>Pentapetalae</taxon>
        <taxon>asterids</taxon>
        <taxon>lamiids</taxon>
        <taxon>Lamiales</taxon>
        <taxon>Lamiaceae</taxon>
        <taxon>Nepetoideae</taxon>
        <taxon>Mentheae</taxon>
        <taxon>Salviinae</taxon>
        <taxon>Salvia</taxon>
        <taxon>Salvia subgen. Calosphace</taxon>
    </lineage>
</organism>
<dbReference type="SUPFAM" id="SSF57667">
    <property type="entry name" value="beta-beta-alpha zinc fingers"/>
    <property type="match status" value="1"/>
</dbReference>
<keyword evidence="12" id="KW-1185">Reference proteome</keyword>
<evidence type="ECO:0000313" key="11">
    <source>
        <dbReference type="EMBL" id="KAL1549711.1"/>
    </source>
</evidence>
<evidence type="ECO:0000256" key="4">
    <source>
        <dbReference type="ARBA" id="ARBA00022771"/>
    </source>
</evidence>